<dbReference type="EMBL" id="KV875095">
    <property type="protein sequence ID" value="OIW32598.1"/>
    <property type="molecule type" value="Genomic_DNA"/>
</dbReference>
<feature type="signal peptide" evidence="1">
    <location>
        <begin position="1"/>
        <end position="22"/>
    </location>
</feature>
<dbReference type="InParanoid" id="A0A1J7IYM0"/>
<dbReference type="OrthoDB" id="5215637at2759"/>
<keyword evidence="1" id="KW-0732">Signal</keyword>
<protein>
    <submittedName>
        <fullName evidence="2">Uncharacterized protein</fullName>
    </submittedName>
</protein>
<sequence>MSRRWLSLAPIIQLLFVPLALAAAASCYTPSGNASTTLIPCNPGDPVSHCCSESDFCLSNGLCLNAGGNNGYSVQGCTDKNWGAPCDMRCAVSKVGM</sequence>
<reference evidence="2 3" key="1">
    <citation type="submission" date="2016-10" db="EMBL/GenBank/DDBJ databases">
        <title>Draft genome sequence of Coniochaeta ligniaria NRRL30616, a lignocellulolytic fungus for bioabatement of inhibitors in plant biomass hydrolysates.</title>
        <authorList>
            <consortium name="DOE Joint Genome Institute"/>
            <person name="Jimenez D.J."/>
            <person name="Hector R.E."/>
            <person name="Riley R."/>
            <person name="Sun H."/>
            <person name="Grigoriev I.V."/>
            <person name="Van Elsas J.D."/>
            <person name="Nichols N.N."/>
        </authorList>
    </citation>
    <scope>NUCLEOTIDE SEQUENCE [LARGE SCALE GENOMIC DNA]</scope>
    <source>
        <strain evidence="2 3">NRRL 30616</strain>
    </source>
</reference>
<dbReference type="AlphaFoldDB" id="A0A1J7IYM0"/>
<gene>
    <name evidence="2" type="ORF">CONLIGDRAFT_630271</name>
</gene>
<accession>A0A1J7IYM0</accession>
<feature type="chain" id="PRO_5012046386" evidence="1">
    <location>
        <begin position="23"/>
        <end position="97"/>
    </location>
</feature>
<proteinExistence type="predicted"/>
<evidence type="ECO:0000313" key="3">
    <source>
        <dbReference type="Proteomes" id="UP000182658"/>
    </source>
</evidence>
<keyword evidence="3" id="KW-1185">Reference proteome</keyword>
<evidence type="ECO:0000256" key="1">
    <source>
        <dbReference type="SAM" id="SignalP"/>
    </source>
</evidence>
<organism evidence="2 3">
    <name type="scientific">Coniochaeta ligniaria NRRL 30616</name>
    <dbReference type="NCBI Taxonomy" id="1408157"/>
    <lineage>
        <taxon>Eukaryota</taxon>
        <taxon>Fungi</taxon>
        <taxon>Dikarya</taxon>
        <taxon>Ascomycota</taxon>
        <taxon>Pezizomycotina</taxon>
        <taxon>Sordariomycetes</taxon>
        <taxon>Sordariomycetidae</taxon>
        <taxon>Coniochaetales</taxon>
        <taxon>Coniochaetaceae</taxon>
        <taxon>Coniochaeta</taxon>
    </lineage>
</organism>
<name>A0A1J7IYM0_9PEZI</name>
<dbReference type="STRING" id="1408157.A0A1J7IYM0"/>
<dbReference type="Proteomes" id="UP000182658">
    <property type="component" value="Unassembled WGS sequence"/>
</dbReference>
<dbReference type="PROSITE" id="PS51257">
    <property type="entry name" value="PROKAR_LIPOPROTEIN"/>
    <property type="match status" value="1"/>
</dbReference>
<evidence type="ECO:0000313" key="2">
    <source>
        <dbReference type="EMBL" id="OIW32598.1"/>
    </source>
</evidence>